<evidence type="ECO:0000313" key="1">
    <source>
        <dbReference type="EMBL" id="KAH3709457.1"/>
    </source>
</evidence>
<protein>
    <submittedName>
        <fullName evidence="1">Uncharacterized protein</fullName>
    </submittedName>
</protein>
<sequence>MALVWKDRVVIRDFQGSSANMLTRFCYSHTSGHVFQRTETIFEFSRSIITTNVRTKELKSRYALLVAIFFNEPEPFSKKADTSLRHTFEHDKDIIGTTFLTEFHDNQAIHVTFRVLTRKIVDDALRTNGDP</sequence>
<accession>A0A9D4BUL8</accession>
<comment type="caution">
    <text evidence="1">The sequence shown here is derived from an EMBL/GenBank/DDBJ whole genome shotgun (WGS) entry which is preliminary data.</text>
</comment>
<dbReference type="EMBL" id="JAIWYP010000014">
    <property type="protein sequence ID" value="KAH3709457.1"/>
    <property type="molecule type" value="Genomic_DNA"/>
</dbReference>
<name>A0A9D4BUL8_DREPO</name>
<reference evidence="1" key="2">
    <citation type="submission" date="2020-11" db="EMBL/GenBank/DDBJ databases">
        <authorList>
            <person name="McCartney M.A."/>
            <person name="Auch B."/>
            <person name="Kono T."/>
            <person name="Mallez S."/>
            <person name="Becker A."/>
            <person name="Gohl D.M."/>
            <person name="Silverstein K.A.T."/>
            <person name="Koren S."/>
            <person name="Bechman K.B."/>
            <person name="Herman A."/>
            <person name="Abrahante J.E."/>
            <person name="Garbe J."/>
        </authorList>
    </citation>
    <scope>NUCLEOTIDE SEQUENCE</scope>
    <source>
        <strain evidence="1">Duluth1</strain>
        <tissue evidence="1">Whole animal</tissue>
    </source>
</reference>
<reference evidence="1" key="1">
    <citation type="journal article" date="2019" name="bioRxiv">
        <title>The Genome of the Zebra Mussel, Dreissena polymorpha: A Resource for Invasive Species Research.</title>
        <authorList>
            <person name="McCartney M.A."/>
            <person name="Auch B."/>
            <person name="Kono T."/>
            <person name="Mallez S."/>
            <person name="Zhang Y."/>
            <person name="Obille A."/>
            <person name="Becker A."/>
            <person name="Abrahante J.E."/>
            <person name="Garbe J."/>
            <person name="Badalamenti J.P."/>
            <person name="Herman A."/>
            <person name="Mangelson H."/>
            <person name="Liachko I."/>
            <person name="Sullivan S."/>
            <person name="Sone E.D."/>
            <person name="Koren S."/>
            <person name="Silverstein K.A.T."/>
            <person name="Beckman K.B."/>
            <person name="Gohl D.M."/>
        </authorList>
    </citation>
    <scope>NUCLEOTIDE SEQUENCE</scope>
    <source>
        <strain evidence="1">Duluth1</strain>
        <tissue evidence="1">Whole animal</tissue>
    </source>
</reference>
<proteinExistence type="predicted"/>
<evidence type="ECO:0000313" key="2">
    <source>
        <dbReference type="Proteomes" id="UP000828390"/>
    </source>
</evidence>
<organism evidence="1 2">
    <name type="scientific">Dreissena polymorpha</name>
    <name type="common">Zebra mussel</name>
    <name type="synonym">Mytilus polymorpha</name>
    <dbReference type="NCBI Taxonomy" id="45954"/>
    <lineage>
        <taxon>Eukaryota</taxon>
        <taxon>Metazoa</taxon>
        <taxon>Spiralia</taxon>
        <taxon>Lophotrochozoa</taxon>
        <taxon>Mollusca</taxon>
        <taxon>Bivalvia</taxon>
        <taxon>Autobranchia</taxon>
        <taxon>Heteroconchia</taxon>
        <taxon>Euheterodonta</taxon>
        <taxon>Imparidentia</taxon>
        <taxon>Neoheterodontei</taxon>
        <taxon>Myida</taxon>
        <taxon>Dreissenoidea</taxon>
        <taxon>Dreissenidae</taxon>
        <taxon>Dreissena</taxon>
    </lineage>
</organism>
<gene>
    <name evidence="1" type="ORF">DPMN_068920</name>
</gene>
<dbReference type="Proteomes" id="UP000828390">
    <property type="component" value="Unassembled WGS sequence"/>
</dbReference>
<dbReference type="AlphaFoldDB" id="A0A9D4BUL8"/>
<keyword evidence="2" id="KW-1185">Reference proteome</keyword>